<dbReference type="Gene3D" id="3.55.50.30">
    <property type="match status" value="1"/>
</dbReference>
<evidence type="ECO:0000259" key="4">
    <source>
        <dbReference type="Pfam" id="PF16344"/>
    </source>
</evidence>
<dbReference type="Gene3D" id="2.60.120.1440">
    <property type="match status" value="1"/>
</dbReference>
<dbReference type="Pfam" id="PF16220">
    <property type="entry name" value="DUF4880"/>
    <property type="match status" value="1"/>
</dbReference>
<dbReference type="Pfam" id="PF16344">
    <property type="entry name" value="FecR_C"/>
    <property type="match status" value="1"/>
</dbReference>
<dbReference type="OrthoDB" id="8641865at2"/>
<evidence type="ECO:0000259" key="3">
    <source>
        <dbReference type="Pfam" id="PF16220"/>
    </source>
</evidence>
<dbReference type="EMBL" id="CP002727">
    <property type="protein sequence ID" value="AEF22947.1"/>
    <property type="molecule type" value="Genomic_DNA"/>
</dbReference>
<dbReference type="InterPro" id="IPR006860">
    <property type="entry name" value="FecR"/>
</dbReference>
<evidence type="ECO:0000256" key="1">
    <source>
        <dbReference type="SAM" id="Phobius"/>
    </source>
</evidence>
<dbReference type="STRING" id="743720.Psefu_2983"/>
<dbReference type="InterPro" id="IPR032508">
    <property type="entry name" value="FecR_C"/>
</dbReference>
<proteinExistence type="predicted"/>
<dbReference type="InterPro" id="IPR012373">
    <property type="entry name" value="Ferrdict_sens_TM"/>
</dbReference>
<dbReference type="Pfam" id="PF04773">
    <property type="entry name" value="FecR"/>
    <property type="match status" value="1"/>
</dbReference>
<name>F6AJS8_PSEF1</name>
<reference evidence="5 6" key="1">
    <citation type="submission" date="2011-04" db="EMBL/GenBank/DDBJ databases">
        <title>Complete sequence of Pseudomonas fulva 12-X.</title>
        <authorList>
            <consortium name="US DOE Joint Genome Institute"/>
            <person name="Lucas S."/>
            <person name="Han J."/>
            <person name="Lapidus A."/>
            <person name="Cheng J.-F."/>
            <person name="Goodwin L."/>
            <person name="Pitluck S."/>
            <person name="Peters L."/>
            <person name="Mikhailova N."/>
            <person name="Pagani I."/>
            <person name="Davenport K."/>
            <person name="Han C."/>
            <person name="Tapia R."/>
            <person name="Land M."/>
            <person name="Hauser L."/>
            <person name="Kyrpides N."/>
            <person name="Ivanova N."/>
            <person name="Pagani I."/>
            <person name="Lcollab F.I."/>
            <person name="Woyke T."/>
        </authorList>
    </citation>
    <scope>NUCLEOTIDE SEQUENCE [LARGE SCALE GENOMIC DNA]</scope>
    <source>
        <strain evidence="6">12-X</strain>
    </source>
</reference>
<evidence type="ECO:0000259" key="2">
    <source>
        <dbReference type="Pfam" id="PF04773"/>
    </source>
</evidence>
<feature type="domain" description="FecR N-terminal" evidence="3">
    <location>
        <begin position="16"/>
        <end position="55"/>
    </location>
</feature>
<gene>
    <name evidence="5" type="ordered locus">Psefu_2983</name>
</gene>
<keyword evidence="1" id="KW-1133">Transmembrane helix</keyword>
<dbReference type="AlphaFoldDB" id="F6AJS8"/>
<feature type="domain" description="FecR protein" evidence="2">
    <location>
        <begin position="110"/>
        <end position="201"/>
    </location>
</feature>
<dbReference type="GO" id="GO:0016989">
    <property type="term" value="F:sigma factor antagonist activity"/>
    <property type="evidence" value="ECO:0007669"/>
    <property type="project" value="TreeGrafter"/>
</dbReference>
<feature type="domain" description="Protein FecR C-terminal" evidence="4">
    <location>
        <begin position="244"/>
        <end position="299"/>
    </location>
</feature>
<dbReference type="PANTHER" id="PTHR30273">
    <property type="entry name" value="PERIPLASMIC SIGNAL SENSOR AND SIGMA FACTOR ACTIVATOR FECR-RELATED"/>
    <property type="match status" value="1"/>
</dbReference>
<dbReference type="eggNOG" id="COG3712">
    <property type="taxonomic scope" value="Bacteria"/>
</dbReference>
<dbReference type="RefSeq" id="WP_013792074.1">
    <property type="nucleotide sequence ID" value="NC_015556.1"/>
</dbReference>
<dbReference type="PIRSF" id="PIRSF018266">
    <property type="entry name" value="FecR"/>
    <property type="match status" value="1"/>
</dbReference>
<sequence length="313" mass="34067">MTQPAAPEPSNETLSQQANAWVARLTSGHATVEDAAALRQWCARSDAHAAAYREATLLWRQIGSLGKPRRSRSRRKLFAVSAVAACLAVIVVSVTLLGVVPDGRALLADHHTQRAEHKIVDLADGSQAELDADTRLSVDFSDAQRRLDLADGAALFHVKHDTARPFVVHAGRMSVTAVGTVFEVRYLADGIGVTCTEGVVEVRQGDGTRQRIKAGEQVVYNAAGAGPLQRIDSARELAWREGVMVFRNRPLQELVHELNRYHQGRIVIASARVAQMPVSGVFHLNRADEALRHIEQALQLSATRLPAGVVVLR</sequence>
<dbReference type="HOGENOM" id="CLU_050192_0_1_6"/>
<dbReference type="Proteomes" id="UP000000686">
    <property type="component" value="Chromosome"/>
</dbReference>
<dbReference type="InterPro" id="IPR032623">
    <property type="entry name" value="FecR_N"/>
</dbReference>
<evidence type="ECO:0000313" key="6">
    <source>
        <dbReference type="Proteomes" id="UP000000686"/>
    </source>
</evidence>
<evidence type="ECO:0000313" key="5">
    <source>
        <dbReference type="EMBL" id="AEF22947.1"/>
    </source>
</evidence>
<dbReference type="PANTHER" id="PTHR30273:SF2">
    <property type="entry name" value="PROTEIN FECR"/>
    <property type="match status" value="1"/>
</dbReference>
<keyword evidence="1" id="KW-0472">Membrane</keyword>
<protein>
    <submittedName>
        <fullName evidence="5">Anti-FecI sigma factor, FecR</fullName>
    </submittedName>
</protein>
<feature type="transmembrane region" description="Helical" evidence="1">
    <location>
        <begin position="77"/>
        <end position="100"/>
    </location>
</feature>
<keyword evidence="1" id="KW-0812">Transmembrane</keyword>
<accession>F6AJS8</accession>
<dbReference type="KEGG" id="pfv:Psefu_2983"/>
<organism evidence="5 6">
    <name type="scientific">Pseudomonas fulva (strain 12-X)</name>
    <dbReference type="NCBI Taxonomy" id="743720"/>
    <lineage>
        <taxon>Bacteria</taxon>
        <taxon>Pseudomonadati</taxon>
        <taxon>Pseudomonadota</taxon>
        <taxon>Gammaproteobacteria</taxon>
        <taxon>Pseudomonadales</taxon>
        <taxon>Pseudomonadaceae</taxon>
        <taxon>Pseudomonas</taxon>
    </lineage>
</organism>
<keyword evidence="6" id="KW-1185">Reference proteome</keyword>